<name>A0ABS9V4Y0_9BACT</name>
<protein>
    <submittedName>
        <fullName evidence="1">Uncharacterized protein</fullName>
    </submittedName>
</protein>
<gene>
    <name evidence="1" type="ORF">MM239_18975</name>
</gene>
<dbReference type="RefSeq" id="WP_241349913.1">
    <property type="nucleotide sequence ID" value="NZ_JAKZGP010000079.1"/>
</dbReference>
<dbReference type="Proteomes" id="UP001165489">
    <property type="component" value="Unassembled WGS sequence"/>
</dbReference>
<sequence length="67" mass="7772">MNNKTDLANKNHITIPISGAEELAEYRKSLLGILSEFEIVNCNTELIECIKKTYKLLDYLKEENLER</sequence>
<evidence type="ECO:0000313" key="1">
    <source>
        <dbReference type="EMBL" id="MCH7411479.1"/>
    </source>
</evidence>
<proteinExistence type="predicted"/>
<dbReference type="EMBL" id="JAKZGP010000079">
    <property type="protein sequence ID" value="MCH7411479.1"/>
    <property type="molecule type" value="Genomic_DNA"/>
</dbReference>
<keyword evidence="2" id="KW-1185">Reference proteome</keyword>
<organism evidence="1 2">
    <name type="scientific">Belliella filtrata</name>
    <dbReference type="NCBI Taxonomy" id="2923435"/>
    <lineage>
        <taxon>Bacteria</taxon>
        <taxon>Pseudomonadati</taxon>
        <taxon>Bacteroidota</taxon>
        <taxon>Cytophagia</taxon>
        <taxon>Cytophagales</taxon>
        <taxon>Cyclobacteriaceae</taxon>
        <taxon>Belliella</taxon>
    </lineage>
</organism>
<comment type="caution">
    <text evidence="1">The sequence shown here is derived from an EMBL/GenBank/DDBJ whole genome shotgun (WGS) entry which is preliminary data.</text>
</comment>
<reference evidence="1" key="1">
    <citation type="submission" date="2022-03" db="EMBL/GenBank/DDBJ databases">
        <title>De novo assembled genomes of Belliella spp. (Cyclobacteriaceae) strains.</title>
        <authorList>
            <person name="Szabo A."/>
            <person name="Korponai K."/>
            <person name="Felfoldi T."/>
        </authorList>
    </citation>
    <scope>NUCLEOTIDE SEQUENCE</scope>
    <source>
        <strain evidence="1">DSM 111904</strain>
    </source>
</reference>
<accession>A0ABS9V4Y0</accession>
<evidence type="ECO:0000313" key="2">
    <source>
        <dbReference type="Proteomes" id="UP001165489"/>
    </source>
</evidence>